<dbReference type="AlphaFoldDB" id="A0A0A9BBR1"/>
<evidence type="ECO:0000313" key="1">
    <source>
        <dbReference type="EMBL" id="JAD56742.1"/>
    </source>
</evidence>
<reference evidence="1" key="1">
    <citation type="submission" date="2014-09" db="EMBL/GenBank/DDBJ databases">
        <authorList>
            <person name="Magalhaes I.L.F."/>
            <person name="Oliveira U."/>
            <person name="Santos F.R."/>
            <person name="Vidigal T.H.D.A."/>
            <person name="Brescovit A.D."/>
            <person name="Santos A.J."/>
        </authorList>
    </citation>
    <scope>NUCLEOTIDE SEQUENCE</scope>
    <source>
        <tissue evidence="1">Shoot tissue taken approximately 20 cm above the soil surface</tissue>
    </source>
</reference>
<dbReference type="EMBL" id="GBRH01241153">
    <property type="protein sequence ID" value="JAD56742.1"/>
    <property type="molecule type" value="Transcribed_RNA"/>
</dbReference>
<protein>
    <submittedName>
        <fullName evidence="1">Uncharacterized protein</fullName>
    </submittedName>
</protein>
<sequence length="39" mass="4408">MNLCEWSKKQITDFSSFITCGYHSPSLLNVESISPLMIS</sequence>
<proteinExistence type="predicted"/>
<organism evidence="1">
    <name type="scientific">Arundo donax</name>
    <name type="common">Giant reed</name>
    <name type="synonym">Donax arundinaceus</name>
    <dbReference type="NCBI Taxonomy" id="35708"/>
    <lineage>
        <taxon>Eukaryota</taxon>
        <taxon>Viridiplantae</taxon>
        <taxon>Streptophyta</taxon>
        <taxon>Embryophyta</taxon>
        <taxon>Tracheophyta</taxon>
        <taxon>Spermatophyta</taxon>
        <taxon>Magnoliopsida</taxon>
        <taxon>Liliopsida</taxon>
        <taxon>Poales</taxon>
        <taxon>Poaceae</taxon>
        <taxon>PACMAD clade</taxon>
        <taxon>Arundinoideae</taxon>
        <taxon>Arundineae</taxon>
        <taxon>Arundo</taxon>
    </lineage>
</organism>
<name>A0A0A9BBR1_ARUDO</name>
<reference evidence="1" key="2">
    <citation type="journal article" date="2015" name="Data Brief">
        <title>Shoot transcriptome of the giant reed, Arundo donax.</title>
        <authorList>
            <person name="Barrero R.A."/>
            <person name="Guerrero F.D."/>
            <person name="Moolhuijzen P."/>
            <person name="Goolsby J.A."/>
            <person name="Tidwell J."/>
            <person name="Bellgard S.E."/>
            <person name="Bellgard M.I."/>
        </authorList>
    </citation>
    <scope>NUCLEOTIDE SEQUENCE</scope>
    <source>
        <tissue evidence="1">Shoot tissue taken approximately 20 cm above the soil surface</tissue>
    </source>
</reference>
<accession>A0A0A9BBR1</accession>